<evidence type="ECO:0000313" key="2">
    <source>
        <dbReference type="EMBL" id="XDI38444.1"/>
    </source>
</evidence>
<proteinExistence type="predicted"/>
<feature type="transmembrane region" description="Helical" evidence="1">
    <location>
        <begin position="43"/>
        <end position="65"/>
    </location>
</feature>
<name>A0AB39BXW2_9BACI</name>
<accession>A0AB39BXW2</accession>
<protein>
    <submittedName>
        <fullName evidence="2">DUF3311 domain-containing protein</fullName>
    </submittedName>
</protein>
<keyword evidence="1" id="KW-0812">Transmembrane</keyword>
<dbReference type="AlphaFoldDB" id="A0AB39BXW2"/>
<feature type="transmembrane region" description="Helical" evidence="1">
    <location>
        <begin position="12"/>
        <end position="31"/>
    </location>
</feature>
<dbReference type="Pfam" id="PF11755">
    <property type="entry name" value="DUF3311"/>
    <property type="match status" value="1"/>
</dbReference>
<organism evidence="2">
    <name type="scientific">Alkalihalophilus sp. As8PL</name>
    <dbReference type="NCBI Taxonomy" id="3237103"/>
    <lineage>
        <taxon>Bacteria</taxon>
        <taxon>Bacillati</taxon>
        <taxon>Bacillota</taxon>
        <taxon>Bacilli</taxon>
        <taxon>Bacillales</taxon>
        <taxon>Bacillaceae</taxon>
        <taxon>Alkalihalophilus</taxon>
    </lineage>
</organism>
<dbReference type="EMBL" id="CP162551">
    <property type="protein sequence ID" value="XDI38444.1"/>
    <property type="molecule type" value="Genomic_DNA"/>
</dbReference>
<sequence length="80" mass="9426">MFQRYPTKKKVLYSLIILSFIVMETPLILLANTTEPFVLGMPFFLFWNLLWWFVLTALFLIGYLINWGSKESSETVIDES</sequence>
<dbReference type="RefSeq" id="WP_368505728.1">
    <property type="nucleotide sequence ID" value="NZ_CP162551.1"/>
</dbReference>
<keyword evidence="1" id="KW-1133">Transmembrane helix</keyword>
<keyword evidence="1" id="KW-0472">Membrane</keyword>
<gene>
    <name evidence="2" type="ORF">AB3N04_09090</name>
</gene>
<evidence type="ECO:0000256" key="1">
    <source>
        <dbReference type="SAM" id="Phobius"/>
    </source>
</evidence>
<dbReference type="InterPro" id="IPR021741">
    <property type="entry name" value="DUF3311"/>
</dbReference>
<reference evidence="2" key="1">
    <citation type="submission" date="2024-07" db="EMBL/GenBank/DDBJ databases">
        <title>Identification and characteristics of an arsenic-resistant bacterial isolate, which belongs to a novel species.</title>
        <authorList>
            <person name="Juszczyk A."/>
            <person name="Kowalczyk A."/>
            <person name="Was K."/>
            <person name="Kosowicz W."/>
            <person name="Budzyn A."/>
            <person name="Latowski D."/>
        </authorList>
    </citation>
    <scope>NUCLEOTIDE SEQUENCE</scope>
    <source>
        <strain evidence="2">As8PL</strain>
    </source>
</reference>